<reference evidence="9" key="1">
    <citation type="submission" date="2016-07" db="EMBL/GenBank/DDBJ databases">
        <title>Frankia sp. NRRL B-16219 Genome sequencing.</title>
        <authorList>
            <person name="Ghodhbane-Gtari F."/>
            <person name="Swanson E."/>
            <person name="Gueddou A."/>
            <person name="Louati M."/>
            <person name="Nouioui I."/>
            <person name="Hezbri K."/>
            <person name="Abebe-Akele F."/>
            <person name="Simpson S."/>
            <person name="Morris K."/>
            <person name="Thomas K."/>
            <person name="Gtari M."/>
            <person name="Tisa L.S."/>
        </authorList>
    </citation>
    <scope>NUCLEOTIDE SEQUENCE [LARGE SCALE GENOMIC DNA]</scope>
    <source>
        <strain evidence="9">NRRL B-16219</strain>
    </source>
</reference>
<name>A0A1S1RI01_9ACTN</name>
<dbReference type="Gene3D" id="2.60.40.10">
    <property type="entry name" value="Immunoglobulins"/>
    <property type="match status" value="3"/>
</dbReference>
<dbReference type="SUPFAM" id="SSF49373">
    <property type="entry name" value="Invasin/intimin cell-adhesion fragments"/>
    <property type="match status" value="1"/>
</dbReference>
<accession>A0A1S1RI01</accession>
<dbReference type="Proteomes" id="UP000179769">
    <property type="component" value="Unassembled WGS sequence"/>
</dbReference>
<evidence type="ECO:0000256" key="3">
    <source>
        <dbReference type="ARBA" id="ARBA00023295"/>
    </source>
</evidence>
<dbReference type="GO" id="GO:0004553">
    <property type="term" value="F:hydrolase activity, hydrolyzing O-glycosyl compounds"/>
    <property type="evidence" value="ECO:0007669"/>
    <property type="project" value="InterPro"/>
</dbReference>
<evidence type="ECO:0000256" key="2">
    <source>
        <dbReference type="ARBA" id="ARBA00022801"/>
    </source>
</evidence>
<dbReference type="GO" id="GO:0005975">
    <property type="term" value="P:carbohydrate metabolic process"/>
    <property type="evidence" value="ECO:0007669"/>
    <property type="project" value="InterPro"/>
</dbReference>
<evidence type="ECO:0000259" key="5">
    <source>
        <dbReference type="Pfam" id="PF02836"/>
    </source>
</evidence>
<dbReference type="OrthoDB" id="9762066at2"/>
<dbReference type="InterPro" id="IPR036156">
    <property type="entry name" value="Beta-gal/glucu_dom_sf"/>
</dbReference>
<comment type="similarity">
    <text evidence="1">Belongs to the glycosyl hydrolase 2 family.</text>
</comment>
<dbReference type="Pfam" id="PF16355">
    <property type="entry name" value="DUF4982"/>
    <property type="match status" value="1"/>
</dbReference>
<proteinExistence type="inferred from homology"/>
<dbReference type="Gene3D" id="2.60.120.260">
    <property type="entry name" value="Galactose-binding domain-like"/>
    <property type="match status" value="1"/>
</dbReference>
<protein>
    <submittedName>
        <fullName evidence="8">Glycoside hydrolase</fullName>
    </submittedName>
</protein>
<dbReference type="PANTHER" id="PTHR42732:SF1">
    <property type="entry name" value="BETA-MANNOSIDASE"/>
    <property type="match status" value="1"/>
</dbReference>
<feature type="domain" description="Glycoside hydrolase family 2 catalytic" evidence="5">
    <location>
        <begin position="277"/>
        <end position="424"/>
    </location>
</feature>
<dbReference type="PRINTS" id="PR00132">
    <property type="entry name" value="GLHYDRLASE2"/>
</dbReference>
<evidence type="ECO:0000259" key="7">
    <source>
        <dbReference type="Pfam" id="PF18565"/>
    </source>
</evidence>
<dbReference type="InterPro" id="IPR040605">
    <property type="entry name" value="Glyco_hydro2_dom5"/>
</dbReference>
<feature type="domain" description="Glycoside hydrolase family 2 immunoglobulin-like beta-sandwich" evidence="4">
    <location>
        <begin position="160"/>
        <end position="267"/>
    </location>
</feature>
<feature type="domain" description="Glycoside hydrolase family 2" evidence="7">
    <location>
        <begin position="713"/>
        <end position="813"/>
    </location>
</feature>
<evidence type="ECO:0000259" key="4">
    <source>
        <dbReference type="Pfam" id="PF00703"/>
    </source>
</evidence>
<evidence type="ECO:0000256" key="1">
    <source>
        <dbReference type="ARBA" id="ARBA00007401"/>
    </source>
</evidence>
<dbReference type="EMBL" id="MAXA01000010">
    <property type="protein sequence ID" value="OHV45381.1"/>
    <property type="molecule type" value="Genomic_DNA"/>
</dbReference>
<dbReference type="InterPro" id="IPR017853">
    <property type="entry name" value="GH"/>
</dbReference>
<dbReference type="SUPFAM" id="SSF49785">
    <property type="entry name" value="Galactose-binding domain-like"/>
    <property type="match status" value="1"/>
</dbReference>
<dbReference type="Gene3D" id="3.20.20.80">
    <property type="entry name" value="Glycosidases"/>
    <property type="match status" value="1"/>
</dbReference>
<dbReference type="InterPro" id="IPR051913">
    <property type="entry name" value="GH2_Domain-Containing"/>
</dbReference>
<keyword evidence="2 8" id="KW-0378">Hydrolase</keyword>
<evidence type="ECO:0000313" key="9">
    <source>
        <dbReference type="Proteomes" id="UP000179769"/>
    </source>
</evidence>
<dbReference type="SUPFAM" id="SSF51445">
    <property type="entry name" value="(Trans)glycosidases"/>
    <property type="match status" value="1"/>
</dbReference>
<organism evidence="8 9">
    <name type="scientific">Parafrankia soli</name>
    <dbReference type="NCBI Taxonomy" id="2599596"/>
    <lineage>
        <taxon>Bacteria</taxon>
        <taxon>Bacillati</taxon>
        <taxon>Actinomycetota</taxon>
        <taxon>Actinomycetes</taxon>
        <taxon>Frankiales</taxon>
        <taxon>Frankiaceae</taxon>
        <taxon>Parafrankia</taxon>
    </lineage>
</organism>
<dbReference type="AlphaFoldDB" id="A0A1S1RI01"/>
<evidence type="ECO:0000313" key="8">
    <source>
        <dbReference type="EMBL" id="OHV45381.1"/>
    </source>
</evidence>
<gene>
    <name evidence="8" type="ORF">BBK14_30420</name>
</gene>
<dbReference type="Pfam" id="PF00703">
    <property type="entry name" value="Glyco_hydro_2"/>
    <property type="match status" value="1"/>
</dbReference>
<dbReference type="InterPro" id="IPR032311">
    <property type="entry name" value="DUF4982"/>
</dbReference>
<dbReference type="SUPFAM" id="SSF49303">
    <property type="entry name" value="beta-Galactosidase/glucuronidase domain"/>
    <property type="match status" value="1"/>
</dbReference>
<dbReference type="Pfam" id="PF18565">
    <property type="entry name" value="Glyco_hydro2_C5"/>
    <property type="match status" value="1"/>
</dbReference>
<sequence>MIRSSFNDGWSFRRKTDAFLEILGRADAPWQDVRLPHDAMVGLERDGADTEAGQRGYYPSGAYQYRKTFFAPEEYRNRRVTLEFEGVYRNARVFINGDFAAQCAYGYSNFYVRTDHLLKYGSDNEIVVEARSGNDTRWYSGGGVYRNTKLIVGDLVHLALDGVRITTPAVDDDLAVVAVATEIQNESPVTRALEVLTEIVDADGTVVAGDTAPVTTFIGDTVTLRQRLPVPRPELWGVDRPYLYLCRTSVMADGELLDQETTRFGIRTLTVDPLRGLRINGETVNLRGACIHHDNGVIGAATIDRAEQRRVEILKQAGFNAIRSSHNPMSKALLDACDQLGVLVIDELFDAWTRSKVSQDYALDFATWWESDVRAMVGKDFNHPSVILYSIGNEIPETGTAAGAAISRRLAETIRSIDSTRFVTNGVNGLLAGGPDLLASFAGESRKKDSESLDVNGFMTRFREFMPILMSSEVVGSKTAESMACLDVAGYNYLESRYEQDGAQFPNRVIVGTETYPADIDTNWRLVQDHSHVIGDFTWTGWDYLGEPGTGRIEYEGDSETTNSALNHQGGYPWLTAWCGDIDITGHRRPASYYREIVFGLRGEPYIAVHRPDRFGRAVRVAMWWSWSDSVSSWSWNGHEDRPVRLEVYSAADEIELLINGRRVGTAPAGEKNRFRAEFETVYEPGEIVAVAYTGGRETGRTSLRSATGEVRLEAAADRTRITADDTDLAYVALTLVDGAGNLYNTADRKVAVEVTGPAVLQGFGSADPRPTENFFDTVRTTFDGRALAVIRPTAPGSITVTATAEGCEPSTVRIEAEPSGPSSE</sequence>
<dbReference type="InterPro" id="IPR006101">
    <property type="entry name" value="Glyco_hydro_2"/>
</dbReference>
<dbReference type="InterPro" id="IPR006103">
    <property type="entry name" value="Glyco_hydro_2_cat"/>
</dbReference>
<keyword evidence="3" id="KW-0326">Glycosidase</keyword>
<feature type="domain" description="DUF4982" evidence="6">
    <location>
        <begin position="643"/>
        <end position="699"/>
    </location>
</feature>
<comment type="caution">
    <text evidence="8">The sequence shown here is derived from an EMBL/GenBank/DDBJ whole genome shotgun (WGS) entry which is preliminary data.</text>
</comment>
<dbReference type="InterPro" id="IPR006102">
    <property type="entry name" value="Ig-like_GH2"/>
</dbReference>
<dbReference type="Pfam" id="PF02836">
    <property type="entry name" value="Glyco_hydro_2_C"/>
    <property type="match status" value="1"/>
</dbReference>
<keyword evidence="9" id="KW-1185">Reference proteome</keyword>
<dbReference type="InterPro" id="IPR013783">
    <property type="entry name" value="Ig-like_fold"/>
</dbReference>
<evidence type="ECO:0000259" key="6">
    <source>
        <dbReference type="Pfam" id="PF16355"/>
    </source>
</evidence>
<dbReference type="RefSeq" id="WP_071059673.1">
    <property type="nucleotide sequence ID" value="NZ_MAXA01000010.1"/>
</dbReference>
<dbReference type="InterPro" id="IPR008964">
    <property type="entry name" value="Invasin/intimin_cell_adhesion"/>
</dbReference>
<dbReference type="PANTHER" id="PTHR42732">
    <property type="entry name" value="BETA-GALACTOSIDASE"/>
    <property type="match status" value="1"/>
</dbReference>
<dbReference type="InterPro" id="IPR008979">
    <property type="entry name" value="Galactose-bd-like_sf"/>
</dbReference>